<dbReference type="Proteomes" id="UP000886523">
    <property type="component" value="Unassembled WGS sequence"/>
</dbReference>
<comment type="subcellular location">
    <subcellularLocation>
        <location evidence="1">Membrane</location>
        <topology evidence="1">Multi-pass membrane protein</topology>
    </subcellularLocation>
</comment>
<keyword evidence="11" id="KW-1185">Reference proteome</keyword>
<organism evidence="10 11">
    <name type="scientific">Hydnum rufescens UP504</name>
    <dbReference type="NCBI Taxonomy" id="1448309"/>
    <lineage>
        <taxon>Eukaryota</taxon>
        <taxon>Fungi</taxon>
        <taxon>Dikarya</taxon>
        <taxon>Basidiomycota</taxon>
        <taxon>Agaricomycotina</taxon>
        <taxon>Agaricomycetes</taxon>
        <taxon>Cantharellales</taxon>
        <taxon>Hydnaceae</taxon>
        <taxon>Hydnum</taxon>
    </lineage>
</organism>
<dbReference type="EMBL" id="MU129006">
    <property type="protein sequence ID" value="KAF9511018.1"/>
    <property type="molecule type" value="Genomic_DNA"/>
</dbReference>
<accession>A0A9P6AS97</accession>
<sequence length="434" mass="48494">MEDQNIGTPAESETLVNYCVPRPEDKVRMTLGRSPHIIAAFLTLVTLAALARQPGTRFLRLAILPFAVILTLRLTYGFVWWDFPLNGISFLAGAYSILMIMKVLQLGLSPNGILKLGEKVPGEITVPASDLVVRDPPKRAARAPGSLTLVEHFLSGIGWEFGSGTKIQIPPETRDVSDTSKFLRQTYQSAVIHFLYVDLIDVFISLVPGIGTPDGGSIFVFGQNTVERYLISALLHFITSLSLIYKLHFGYDFLTMIGVGLIGQHPTSWPPVISTTVITSTSMHSFWARDWHQLFRQTFLTLGGYPFQAIFGSSGLLWGTFLASGVLHVWGLYVTGRGTDWDSVIYFGLQPLALIAERAWYRVTKRRVGGFFGWIWAWLWVQVFGQFLTNSWHRRGFSGGIFVPPALSPTRLLLLPKVLPYIQPILQRYFTPTA</sequence>
<keyword evidence="7 8" id="KW-0472">Membrane</keyword>
<gene>
    <name evidence="10" type="ORF">BS47DRAFT_1347172</name>
</gene>
<evidence type="ECO:0000256" key="1">
    <source>
        <dbReference type="ARBA" id="ARBA00004141"/>
    </source>
</evidence>
<keyword evidence="5 8" id="KW-0812">Transmembrane</keyword>
<feature type="transmembrane region" description="Helical" evidence="8">
    <location>
        <begin position="229"/>
        <end position="248"/>
    </location>
</feature>
<keyword evidence="6 8" id="KW-1133">Transmembrane helix</keyword>
<feature type="transmembrane region" description="Helical" evidence="8">
    <location>
        <begin position="368"/>
        <end position="388"/>
    </location>
</feature>
<evidence type="ECO:0000313" key="11">
    <source>
        <dbReference type="Proteomes" id="UP000886523"/>
    </source>
</evidence>
<comment type="similarity">
    <text evidence="3">Belongs to the wax synthase family.</text>
</comment>
<feature type="transmembrane region" description="Helical" evidence="8">
    <location>
        <begin position="309"/>
        <end position="331"/>
    </location>
</feature>
<dbReference type="GO" id="GO:0008374">
    <property type="term" value="F:O-acyltransferase activity"/>
    <property type="evidence" value="ECO:0007669"/>
    <property type="project" value="InterPro"/>
</dbReference>
<evidence type="ECO:0000256" key="7">
    <source>
        <dbReference type="ARBA" id="ARBA00023136"/>
    </source>
</evidence>
<dbReference type="InterPro" id="IPR044851">
    <property type="entry name" value="Wax_synthase"/>
</dbReference>
<dbReference type="PANTHER" id="PTHR31595:SF57">
    <property type="entry name" value="OS04G0481900 PROTEIN"/>
    <property type="match status" value="1"/>
</dbReference>
<reference evidence="10" key="1">
    <citation type="journal article" date="2020" name="Nat. Commun.">
        <title>Large-scale genome sequencing of mycorrhizal fungi provides insights into the early evolution of symbiotic traits.</title>
        <authorList>
            <person name="Miyauchi S."/>
            <person name="Kiss E."/>
            <person name="Kuo A."/>
            <person name="Drula E."/>
            <person name="Kohler A."/>
            <person name="Sanchez-Garcia M."/>
            <person name="Morin E."/>
            <person name="Andreopoulos B."/>
            <person name="Barry K.W."/>
            <person name="Bonito G."/>
            <person name="Buee M."/>
            <person name="Carver A."/>
            <person name="Chen C."/>
            <person name="Cichocki N."/>
            <person name="Clum A."/>
            <person name="Culley D."/>
            <person name="Crous P.W."/>
            <person name="Fauchery L."/>
            <person name="Girlanda M."/>
            <person name="Hayes R.D."/>
            <person name="Keri Z."/>
            <person name="LaButti K."/>
            <person name="Lipzen A."/>
            <person name="Lombard V."/>
            <person name="Magnuson J."/>
            <person name="Maillard F."/>
            <person name="Murat C."/>
            <person name="Nolan M."/>
            <person name="Ohm R.A."/>
            <person name="Pangilinan J."/>
            <person name="Pereira M.F."/>
            <person name="Perotto S."/>
            <person name="Peter M."/>
            <person name="Pfister S."/>
            <person name="Riley R."/>
            <person name="Sitrit Y."/>
            <person name="Stielow J.B."/>
            <person name="Szollosi G."/>
            <person name="Zifcakova L."/>
            <person name="Stursova M."/>
            <person name="Spatafora J.W."/>
            <person name="Tedersoo L."/>
            <person name="Vaario L.M."/>
            <person name="Yamada A."/>
            <person name="Yan M."/>
            <person name="Wang P."/>
            <person name="Xu J."/>
            <person name="Bruns T."/>
            <person name="Baldrian P."/>
            <person name="Vilgalys R."/>
            <person name="Dunand C."/>
            <person name="Henrissat B."/>
            <person name="Grigoriev I.V."/>
            <person name="Hibbett D."/>
            <person name="Nagy L.G."/>
            <person name="Martin F.M."/>
        </authorList>
    </citation>
    <scope>NUCLEOTIDE SEQUENCE</scope>
    <source>
        <strain evidence="10">UP504</strain>
    </source>
</reference>
<proteinExistence type="inferred from homology"/>
<dbReference type="Pfam" id="PF13813">
    <property type="entry name" value="MBOAT_2"/>
    <property type="match status" value="1"/>
</dbReference>
<dbReference type="InterPro" id="IPR032805">
    <property type="entry name" value="Wax_synthase_dom"/>
</dbReference>
<comment type="pathway">
    <text evidence="2">Secondary metabolite biosynthesis.</text>
</comment>
<name>A0A9P6AS97_9AGAM</name>
<feature type="transmembrane region" description="Helical" evidence="8">
    <location>
        <begin position="87"/>
        <end position="108"/>
    </location>
</feature>
<evidence type="ECO:0000313" key="10">
    <source>
        <dbReference type="EMBL" id="KAF9511018.1"/>
    </source>
</evidence>
<feature type="domain" description="Wax synthase" evidence="9">
    <location>
        <begin position="269"/>
        <end position="346"/>
    </location>
</feature>
<evidence type="ECO:0000259" key="9">
    <source>
        <dbReference type="Pfam" id="PF13813"/>
    </source>
</evidence>
<evidence type="ECO:0000256" key="2">
    <source>
        <dbReference type="ARBA" id="ARBA00005179"/>
    </source>
</evidence>
<evidence type="ECO:0000256" key="6">
    <source>
        <dbReference type="ARBA" id="ARBA00022989"/>
    </source>
</evidence>
<dbReference type="PANTHER" id="PTHR31595">
    <property type="entry name" value="LONG-CHAIN-ALCOHOL O-FATTY-ACYLTRANSFERASE 3-RELATED"/>
    <property type="match status" value="1"/>
</dbReference>
<evidence type="ECO:0000256" key="5">
    <source>
        <dbReference type="ARBA" id="ARBA00022692"/>
    </source>
</evidence>
<feature type="transmembrane region" description="Helical" evidence="8">
    <location>
        <begin position="34"/>
        <end position="51"/>
    </location>
</feature>
<dbReference type="AlphaFoldDB" id="A0A9P6AS97"/>
<comment type="caution">
    <text evidence="10">The sequence shown here is derived from an EMBL/GenBank/DDBJ whole genome shotgun (WGS) entry which is preliminary data.</text>
</comment>
<evidence type="ECO:0000256" key="4">
    <source>
        <dbReference type="ARBA" id="ARBA00022679"/>
    </source>
</evidence>
<evidence type="ECO:0000256" key="8">
    <source>
        <dbReference type="SAM" id="Phobius"/>
    </source>
</evidence>
<protein>
    <recommendedName>
        <fullName evidence="9">Wax synthase domain-containing protein</fullName>
    </recommendedName>
</protein>
<feature type="transmembrane region" description="Helical" evidence="8">
    <location>
        <begin position="58"/>
        <end position="81"/>
    </location>
</feature>
<dbReference type="GO" id="GO:0006629">
    <property type="term" value="P:lipid metabolic process"/>
    <property type="evidence" value="ECO:0007669"/>
    <property type="project" value="InterPro"/>
</dbReference>
<keyword evidence="4" id="KW-0808">Transferase</keyword>
<dbReference type="GO" id="GO:0016020">
    <property type="term" value="C:membrane"/>
    <property type="evidence" value="ECO:0007669"/>
    <property type="project" value="UniProtKB-SubCell"/>
</dbReference>
<dbReference type="OrthoDB" id="1077582at2759"/>
<evidence type="ECO:0000256" key="3">
    <source>
        <dbReference type="ARBA" id="ARBA00007282"/>
    </source>
</evidence>